<keyword evidence="3" id="KW-1185">Reference proteome</keyword>
<name>A0A0R1LXY8_9LACO</name>
<dbReference type="SUPFAM" id="SSF50475">
    <property type="entry name" value="FMN-binding split barrel"/>
    <property type="match status" value="1"/>
</dbReference>
<accession>A0A0R1LXY8</accession>
<feature type="transmembrane region" description="Helical" evidence="1">
    <location>
        <begin position="33"/>
        <end position="57"/>
    </location>
</feature>
<dbReference type="AlphaFoldDB" id="A0A0R1LXY8"/>
<dbReference type="OrthoDB" id="2242642at2"/>
<dbReference type="RefSeq" id="WP_057746044.1">
    <property type="nucleotide sequence ID" value="NZ_AZEF01000042.1"/>
</dbReference>
<protein>
    <submittedName>
        <fullName evidence="2">Major facilitator superfamily permease</fullName>
    </submittedName>
</protein>
<dbReference type="PATRIC" id="fig|1423731.3.peg.2090"/>
<comment type="caution">
    <text evidence="2">The sequence shown here is derived from an EMBL/GenBank/DDBJ whole genome shotgun (WGS) entry which is preliminary data.</text>
</comment>
<evidence type="ECO:0000313" key="3">
    <source>
        <dbReference type="Proteomes" id="UP000051621"/>
    </source>
</evidence>
<keyword evidence="1" id="KW-0812">Transmembrane</keyword>
<proteinExistence type="predicted"/>
<sequence length="208" mass="23677">MYVKRFVQLFLIFLLTIFMSMLFISLFGIRGYFMQSVVLTLVGYIILVIPLTILTILKQRKKFNVEGTNENNSEFKNVLSKLDNIIILSTLSSNNVISSSIITFKQSRAKENVFYIMSDSKANRVRNIEQNGTASLATWFDEKKGIRISSNKINAEIVEDAKKSAEIAAHPEIKELSDDLKNNTLIRLTIKSVLIESFQTKPLVITFL</sequence>
<dbReference type="Gene3D" id="2.30.110.10">
    <property type="entry name" value="Electron Transport, Fmn-binding Protein, Chain A"/>
    <property type="match status" value="1"/>
</dbReference>
<gene>
    <name evidence="2" type="ORF">FC81_GL002034</name>
</gene>
<dbReference type="InterPro" id="IPR012349">
    <property type="entry name" value="Split_barrel_FMN-bd"/>
</dbReference>
<evidence type="ECO:0000313" key="2">
    <source>
        <dbReference type="EMBL" id="KRL00503.1"/>
    </source>
</evidence>
<evidence type="ECO:0000256" key="1">
    <source>
        <dbReference type="SAM" id="Phobius"/>
    </source>
</evidence>
<keyword evidence="1" id="KW-0472">Membrane</keyword>
<keyword evidence="1" id="KW-1133">Transmembrane helix</keyword>
<reference evidence="2 3" key="1">
    <citation type="journal article" date="2015" name="Genome Announc.">
        <title>Expanding the biotechnology potential of lactobacilli through comparative genomics of 213 strains and associated genera.</title>
        <authorList>
            <person name="Sun Z."/>
            <person name="Harris H.M."/>
            <person name="McCann A."/>
            <person name="Guo C."/>
            <person name="Argimon S."/>
            <person name="Zhang W."/>
            <person name="Yang X."/>
            <person name="Jeffery I.B."/>
            <person name="Cooney J.C."/>
            <person name="Kagawa T.F."/>
            <person name="Liu W."/>
            <person name="Song Y."/>
            <person name="Salvetti E."/>
            <person name="Wrobel A."/>
            <person name="Rasinkangas P."/>
            <person name="Parkhill J."/>
            <person name="Rea M.C."/>
            <person name="O'Sullivan O."/>
            <person name="Ritari J."/>
            <person name="Douillard F.P."/>
            <person name="Paul Ross R."/>
            <person name="Yang R."/>
            <person name="Briner A.E."/>
            <person name="Felis G.E."/>
            <person name="de Vos W.M."/>
            <person name="Barrangou R."/>
            <person name="Klaenhammer T.R."/>
            <person name="Caufield P.W."/>
            <person name="Cui Y."/>
            <person name="Zhang H."/>
            <person name="O'Toole P.W."/>
        </authorList>
    </citation>
    <scope>NUCLEOTIDE SEQUENCE [LARGE SCALE GENOMIC DNA]</scope>
    <source>
        <strain evidence="2 3">DSM 19910</strain>
    </source>
</reference>
<feature type="transmembrane region" description="Helical" evidence="1">
    <location>
        <begin position="7"/>
        <end position="27"/>
    </location>
</feature>
<dbReference type="EMBL" id="AZEF01000042">
    <property type="protein sequence ID" value="KRL00503.1"/>
    <property type="molecule type" value="Genomic_DNA"/>
</dbReference>
<organism evidence="2 3">
    <name type="scientific">Liquorilactobacillus capillatus DSM 19910</name>
    <dbReference type="NCBI Taxonomy" id="1423731"/>
    <lineage>
        <taxon>Bacteria</taxon>
        <taxon>Bacillati</taxon>
        <taxon>Bacillota</taxon>
        <taxon>Bacilli</taxon>
        <taxon>Lactobacillales</taxon>
        <taxon>Lactobacillaceae</taxon>
        <taxon>Liquorilactobacillus</taxon>
    </lineage>
</organism>
<dbReference type="Proteomes" id="UP000051621">
    <property type="component" value="Unassembled WGS sequence"/>
</dbReference>